<keyword evidence="4" id="KW-1185">Reference proteome</keyword>
<accession>A0A3M6VQL3</accession>
<evidence type="ECO:0000313" key="4">
    <source>
        <dbReference type="Proteomes" id="UP000282087"/>
    </source>
</evidence>
<evidence type="ECO:0000313" key="3">
    <source>
        <dbReference type="EMBL" id="RQM11623.1"/>
    </source>
</evidence>
<dbReference type="VEuPathDB" id="FungiDB:DD237_004556"/>
<proteinExistence type="predicted"/>
<evidence type="ECO:0000256" key="1">
    <source>
        <dbReference type="SAM" id="MobiDB-lite"/>
    </source>
</evidence>
<dbReference type="EMBL" id="QKXF01000409">
    <property type="protein sequence ID" value="RQM11623.1"/>
    <property type="molecule type" value="Genomic_DNA"/>
</dbReference>
<dbReference type="Proteomes" id="UP000282087">
    <property type="component" value="Unassembled WGS sequence"/>
</dbReference>
<sequence>MPGSETNDTPSTAVRVADDGHERAAAPTTAAAATPAAPAAAMVVDSPAHGRGENSDISTQISTDLENMTSRMDQLKMSQ</sequence>
<evidence type="ECO:0000313" key="2">
    <source>
        <dbReference type="EMBL" id="RMX66670.1"/>
    </source>
</evidence>
<dbReference type="AlphaFoldDB" id="A0A3M6VQL3"/>
<feature type="compositionally biased region" description="Low complexity" evidence="1">
    <location>
        <begin position="25"/>
        <end position="41"/>
    </location>
</feature>
<feature type="compositionally biased region" description="Polar residues" evidence="1">
    <location>
        <begin position="55"/>
        <end position="79"/>
    </location>
</feature>
<dbReference type="EMBL" id="QLLG01000193">
    <property type="protein sequence ID" value="RMX66670.1"/>
    <property type="molecule type" value="Genomic_DNA"/>
</dbReference>
<feature type="compositionally biased region" description="Polar residues" evidence="1">
    <location>
        <begin position="1"/>
        <end position="12"/>
    </location>
</feature>
<organism evidence="2 4">
    <name type="scientific">Peronospora effusa</name>
    <dbReference type="NCBI Taxonomy" id="542832"/>
    <lineage>
        <taxon>Eukaryota</taxon>
        <taxon>Sar</taxon>
        <taxon>Stramenopiles</taxon>
        <taxon>Oomycota</taxon>
        <taxon>Peronosporomycetes</taxon>
        <taxon>Peronosporales</taxon>
        <taxon>Peronosporaceae</taxon>
        <taxon>Peronospora</taxon>
    </lineage>
</organism>
<name>A0A3M6VQL3_9STRA</name>
<feature type="region of interest" description="Disordered" evidence="1">
    <location>
        <begin position="1"/>
        <end position="79"/>
    </location>
</feature>
<reference evidence="4 5" key="1">
    <citation type="submission" date="2018-06" db="EMBL/GenBank/DDBJ databases">
        <title>Comparative genomics of downy mildews reveals potential adaptations to biotrophy.</title>
        <authorList>
            <person name="Fletcher K."/>
            <person name="Klosterman S.J."/>
            <person name="Derevnina L."/>
            <person name="Martin F."/>
            <person name="Koike S."/>
            <person name="Reyes Chin-Wo S."/>
            <person name="Mou B."/>
            <person name="Michelmore R."/>
        </authorList>
    </citation>
    <scope>NUCLEOTIDE SEQUENCE [LARGE SCALE GENOMIC DNA]</scope>
    <source>
        <strain evidence="3 5">R13</strain>
        <strain evidence="2 4">R14</strain>
    </source>
</reference>
<protein>
    <submittedName>
        <fullName evidence="2">Uncharacterized protein</fullName>
    </submittedName>
</protein>
<evidence type="ECO:0000313" key="5">
    <source>
        <dbReference type="Proteomes" id="UP000286097"/>
    </source>
</evidence>
<comment type="caution">
    <text evidence="2">The sequence shown here is derived from an EMBL/GenBank/DDBJ whole genome shotgun (WGS) entry which is preliminary data.</text>
</comment>
<dbReference type="Proteomes" id="UP000286097">
    <property type="component" value="Unassembled WGS sequence"/>
</dbReference>
<gene>
    <name evidence="3" type="ORF">DD237_004556</name>
    <name evidence="2" type="ORF">DD238_006602</name>
</gene>